<dbReference type="Proteomes" id="UP001369736">
    <property type="component" value="Unassembled WGS sequence"/>
</dbReference>
<evidence type="ECO:0000313" key="2">
    <source>
        <dbReference type="EMBL" id="MEJ2862114.1"/>
    </source>
</evidence>
<protein>
    <submittedName>
        <fullName evidence="2">CDP-alcohol phosphatidyltransferase family protein</fullName>
    </submittedName>
</protein>
<keyword evidence="1" id="KW-1133">Transmembrane helix</keyword>
<feature type="transmembrane region" description="Helical" evidence="1">
    <location>
        <begin position="47"/>
        <end position="69"/>
    </location>
</feature>
<evidence type="ECO:0000313" key="3">
    <source>
        <dbReference type="Proteomes" id="UP001369736"/>
    </source>
</evidence>
<feature type="transmembrane region" description="Helical" evidence="1">
    <location>
        <begin position="171"/>
        <end position="188"/>
    </location>
</feature>
<dbReference type="InterPro" id="IPR043130">
    <property type="entry name" value="CDP-OH_PTrfase_TM_dom"/>
</dbReference>
<gene>
    <name evidence="2" type="ORF">WCD58_13160</name>
</gene>
<keyword evidence="1" id="KW-0472">Membrane</keyword>
<keyword evidence="1" id="KW-0812">Transmembrane</keyword>
<dbReference type="Pfam" id="PF01066">
    <property type="entry name" value="CDP-OH_P_transf"/>
    <property type="match status" value="1"/>
</dbReference>
<keyword evidence="3" id="KW-1185">Reference proteome</keyword>
<dbReference type="RefSeq" id="WP_337703488.1">
    <property type="nucleotide sequence ID" value="NZ_JBBEGM010000004.1"/>
</dbReference>
<name>A0ABU8M445_9PSEU</name>
<sequence length="227" mass="23062">MDVDDLEGYFDRWSRAHGGYDVRSSRPTMAWLRLAHRFGAPLARRGVSPTAVTVVGGVVAVAVGAVAALGGRWPLLAAALVVVVAVLDGVDGAVAQLTDSSTAWGRVVDQLVDRIGDLSMIVGLWALGAPGPLCAAAAVLTLLGEGVRAGAAAEGVGGVGLVSFPERPARLVIGGVGLFAAGVVPAVAATTVTVAAGIWTVLTVVATVQLVVNVRRHLRGRPRNLGD</sequence>
<feature type="transmembrane region" description="Helical" evidence="1">
    <location>
        <begin position="118"/>
        <end position="140"/>
    </location>
</feature>
<dbReference type="InterPro" id="IPR000462">
    <property type="entry name" value="CDP-OH_P_trans"/>
</dbReference>
<accession>A0ABU8M445</accession>
<comment type="caution">
    <text evidence="2">The sequence shown here is derived from an EMBL/GenBank/DDBJ whole genome shotgun (WGS) entry which is preliminary data.</text>
</comment>
<proteinExistence type="predicted"/>
<feature type="transmembrane region" description="Helical" evidence="1">
    <location>
        <begin position="75"/>
        <end position="97"/>
    </location>
</feature>
<feature type="transmembrane region" description="Helical" evidence="1">
    <location>
        <begin position="194"/>
        <end position="214"/>
    </location>
</feature>
<reference evidence="2 3" key="1">
    <citation type="submission" date="2024-03" db="EMBL/GenBank/DDBJ databases">
        <title>Actinomycetospora sp. OC33-EN07, a novel actinomycete isolated from wild orchid (Aerides multiflora).</title>
        <authorList>
            <person name="Suriyachadkun C."/>
        </authorList>
    </citation>
    <scope>NUCLEOTIDE SEQUENCE [LARGE SCALE GENOMIC DNA]</scope>
    <source>
        <strain evidence="2 3">OC33-EN07</strain>
    </source>
</reference>
<dbReference type="Gene3D" id="1.20.120.1760">
    <property type="match status" value="1"/>
</dbReference>
<evidence type="ECO:0000256" key="1">
    <source>
        <dbReference type="SAM" id="Phobius"/>
    </source>
</evidence>
<organism evidence="2 3">
    <name type="scientific">Actinomycetospora flava</name>
    <dbReference type="NCBI Taxonomy" id="3129232"/>
    <lineage>
        <taxon>Bacteria</taxon>
        <taxon>Bacillati</taxon>
        <taxon>Actinomycetota</taxon>
        <taxon>Actinomycetes</taxon>
        <taxon>Pseudonocardiales</taxon>
        <taxon>Pseudonocardiaceae</taxon>
        <taxon>Actinomycetospora</taxon>
    </lineage>
</organism>
<dbReference type="EMBL" id="JBBEGM010000004">
    <property type="protein sequence ID" value="MEJ2862114.1"/>
    <property type="molecule type" value="Genomic_DNA"/>
</dbReference>